<evidence type="ECO:0000256" key="5">
    <source>
        <dbReference type="ARBA" id="ARBA00022723"/>
    </source>
</evidence>
<dbReference type="PRINTS" id="PR00406">
    <property type="entry name" value="CYTB5RDTASE"/>
</dbReference>
<keyword evidence="6" id="KW-0560">Oxidoreductase</keyword>
<evidence type="ECO:0000256" key="2">
    <source>
        <dbReference type="ARBA" id="ARBA00012011"/>
    </source>
</evidence>
<feature type="region of interest" description="Disordered" evidence="11">
    <location>
        <begin position="1"/>
        <end position="20"/>
    </location>
</feature>
<evidence type="ECO:0000256" key="6">
    <source>
        <dbReference type="ARBA" id="ARBA00023002"/>
    </source>
</evidence>
<dbReference type="InterPro" id="IPR001433">
    <property type="entry name" value="OxRdtase_FAD/NAD-bd"/>
</dbReference>
<evidence type="ECO:0000256" key="7">
    <source>
        <dbReference type="ARBA" id="ARBA00023004"/>
    </source>
</evidence>
<dbReference type="InterPro" id="IPR001199">
    <property type="entry name" value="Cyt_B5-like_heme/steroid-bd"/>
</dbReference>
<dbReference type="InterPro" id="IPR008333">
    <property type="entry name" value="Cbr1-like_FAD-bd_dom"/>
</dbReference>
<dbReference type="PANTHER" id="PTHR46237">
    <property type="entry name" value="CYTOCHROME B5 REDUCTASE 4 FAMILY MEMBER"/>
    <property type="match status" value="1"/>
</dbReference>
<dbReference type="Gene3D" id="3.40.50.80">
    <property type="entry name" value="Nucleotide-binding domain of ferredoxin-NADP reductase (FNR) module"/>
    <property type="match status" value="1"/>
</dbReference>
<dbReference type="SUPFAM" id="SSF49764">
    <property type="entry name" value="HSP20-like chaperones"/>
    <property type="match status" value="1"/>
</dbReference>
<reference evidence="15 16" key="1">
    <citation type="journal article" date="2011" name="Science">
        <title>The ecoresponsive genome of Daphnia pulex.</title>
        <authorList>
            <person name="Colbourne J.K."/>
            <person name="Pfrender M.E."/>
            <person name="Gilbert D."/>
            <person name="Thomas W.K."/>
            <person name="Tucker A."/>
            <person name="Oakley T.H."/>
            <person name="Tokishita S."/>
            <person name="Aerts A."/>
            <person name="Arnold G.J."/>
            <person name="Basu M.K."/>
            <person name="Bauer D.J."/>
            <person name="Caceres C.E."/>
            <person name="Carmel L."/>
            <person name="Casola C."/>
            <person name="Choi J.H."/>
            <person name="Detter J.C."/>
            <person name="Dong Q."/>
            <person name="Dusheyko S."/>
            <person name="Eads B.D."/>
            <person name="Frohlich T."/>
            <person name="Geiler-Samerotte K.A."/>
            <person name="Gerlach D."/>
            <person name="Hatcher P."/>
            <person name="Jogdeo S."/>
            <person name="Krijgsveld J."/>
            <person name="Kriventseva E.V."/>
            <person name="Kultz D."/>
            <person name="Laforsch C."/>
            <person name="Lindquist E."/>
            <person name="Lopez J."/>
            <person name="Manak J.R."/>
            <person name="Muller J."/>
            <person name="Pangilinan J."/>
            <person name="Patwardhan R.P."/>
            <person name="Pitluck S."/>
            <person name="Pritham E.J."/>
            <person name="Rechtsteiner A."/>
            <person name="Rho M."/>
            <person name="Rogozin I.B."/>
            <person name="Sakarya O."/>
            <person name="Salamov A."/>
            <person name="Schaack S."/>
            <person name="Shapiro H."/>
            <person name="Shiga Y."/>
            <person name="Skalitzky C."/>
            <person name="Smith Z."/>
            <person name="Souvorov A."/>
            <person name="Sung W."/>
            <person name="Tang Z."/>
            <person name="Tsuchiya D."/>
            <person name="Tu H."/>
            <person name="Vos H."/>
            <person name="Wang M."/>
            <person name="Wolf Y.I."/>
            <person name="Yamagata H."/>
            <person name="Yamada T."/>
            <person name="Ye Y."/>
            <person name="Shaw J.R."/>
            <person name="Andrews J."/>
            <person name="Crease T.J."/>
            <person name="Tang H."/>
            <person name="Lucas S.M."/>
            <person name="Robertson H.M."/>
            <person name="Bork P."/>
            <person name="Koonin E.V."/>
            <person name="Zdobnov E.M."/>
            <person name="Grigoriev I.V."/>
            <person name="Lynch M."/>
            <person name="Boore J.L."/>
        </authorList>
    </citation>
    <scope>NUCLEOTIDE SEQUENCE [LARGE SCALE GENOMIC DNA]</scope>
</reference>
<gene>
    <name evidence="15" type="ORF">DAPPUDRAFT_52230</name>
</gene>
<dbReference type="InterPro" id="IPR051872">
    <property type="entry name" value="Cytochrome_b5/Flavoprotein_Rdt"/>
</dbReference>
<dbReference type="Pfam" id="PF04969">
    <property type="entry name" value="CS"/>
    <property type="match status" value="1"/>
</dbReference>
<feature type="domain" description="CS" evidence="13">
    <location>
        <begin position="157"/>
        <end position="251"/>
    </location>
</feature>
<dbReference type="GO" id="GO:0020037">
    <property type="term" value="F:heme binding"/>
    <property type="evidence" value="ECO:0000318"/>
    <property type="project" value="GO_Central"/>
</dbReference>
<dbReference type="GO" id="GO:0046872">
    <property type="term" value="F:metal ion binding"/>
    <property type="evidence" value="ECO:0007669"/>
    <property type="project" value="UniProtKB-KW"/>
</dbReference>
<dbReference type="GO" id="GO:0090524">
    <property type="term" value="F:cytochrome-b5 reductase activity, acting on NADH"/>
    <property type="evidence" value="ECO:0007669"/>
    <property type="project" value="UniProtKB-EC"/>
</dbReference>
<evidence type="ECO:0000256" key="10">
    <source>
        <dbReference type="ARBA" id="ARBA00047682"/>
    </source>
</evidence>
<dbReference type="InParanoid" id="E9GLB9"/>
<evidence type="ECO:0000313" key="16">
    <source>
        <dbReference type="Proteomes" id="UP000000305"/>
    </source>
</evidence>
<dbReference type="PROSITE" id="PS51384">
    <property type="entry name" value="FAD_FR"/>
    <property type="match status" value="1"/>
</dbReference>
<dbReference type="KEGG" id="dpx:DAPPUDRAFT_52230"/>
<dbReference type="Gene3D" id="2.60.40.790">
    <property type="match status" value="1"/>
</dbReference>
<dbReference type="GO" id="GO:0004128">
    <property type="term" value="F:cytochrome-b5 reductase activity, acting on NAD(P)H"/>
    <property type="evidence" value="ECO:0000318"/>
    <property type="project" value="GO_Central"/>
</dbReference>
<dbReference type="Pfam" id="PF00173">
    <property type="entry name" value="Cyt-b5"/>
    <property type="match status" value="1"/>
</dbReference>
<dbReference type="Gene3D" id="2.40.30.10">
    <property type="entry name" value="Translation factors"/>
    <property type="match status" value="1"/>
</dbReference>
<dbReference type="HOGENOM" id="CLU_003827_0_2_1"/>
<dbReference type="Proteomes" id="UP000000305">
    <property type="component" value="Unassembled WGS sequence"/>
</dbReference>
<dbReference type="EMBL" id="GL732551">
    <property type="protein sequence ID" value="EFX79716.1"/>
    <property type="molecule type" value="Genomic_DNA"/>
</dbReference>
<dbReference type="InterPro" id="IPR008978">
    <property type="entry name" value="HSP20-like_chaperone"/>
</dbReference>
<dbReference type="GO" id="GO:0006801">
    <property type="term" value="P:superoxide metabolic process"/>
    <property type="evidence" value="ECO:0000318"/>
    <property type="project" value="GO_Central"/>
</dbReference>
<evidence type="ECO:0000256" key="3">
    <source>
        <dbReference type="ARBA" id="ARBA00022339"/>
    </source>
</evidence>
<evidence type="ECO:0000256" key="4">
    <source>
        <dbReference type="ARBA" id="ARBA00022617"/>
    </source>
</evidence>
<dbReference type="STRING" id="6669.E9GLB9"/>
<evidence type="ECO:0000259" key="14">
    <source>
        <dbReference type="PROSITE" id="PS51384"/>
    </source>
</evidence>
<dbReference type="FunFam" id="3.10.120.10:FF:000001">
    <property type="entry name" value="Cytochrome b5 reductase 4"/>
    <property type="match status" value="1"/>
</dbReference>
<dbReference type="AlphaFoldDB" id="E9GLB9"/>
<dbReference type="Gene3D" id="3.10.120.10">
    <property type="entry name" value="Cytochrome b5-like heme/steroid binding domain"/>
    <property type="match status" value="1"/>
</dbReference>
<dbReference type="SUPFAM" id="SSF52343">
    <property type="entry name" value="Ferredoxin reductase-like, C-terminal NADP-linked domain"/>
    <property type="match status" value="1"/>
</dbReference>
<dbReference type="Pfam" id="PF00175">
    <property type="entry name" value="NAD_binding_1"/>
    <property type="match status" value="1"/>
</dbReference>
<accession>E9GLB9</accession>
<comment type="catalytic activity">
    <reaction evidence="10">
        <text>2 Fe(III)-[cytochrome b5] + NADH = 2 Fe(II)-[cytochrome b5] + NAD(+) + H(+)</text>
        <dbReference type="Rhea" id="RHEA:46680"/>
        <dbReference type="Rhea" id="RHEA-COMP:10438"/>
        <dbReference type="Rhea" id="RHEA-COMP:10439"/>
        <dbReference type="ChEBI" id="CHEBI:15378"/>
        <dbReference type="ChEBI" id="CHEBI:29033"/>
        <dbReference type="ChEBI" id="CHEBI:29034"/>
        <dbReference type="ChEBI" id="CHEBI:57540"/>
        <dbReference type="ChEBI" id="CHEBI:57945"/>
        <dbReference type="EC" id="1.6.2.2"/>
    </reaction>
</comment>
<dbReference type="InterPro" id="IPR017938">
    <property type="entry name" value="Riboflavin_synthase-like_b-brl"/>
</dbReference>
<dbReference type="PRINTS" id="PR00363">
    <property type="entry name" value="CYTOCHROMEB5"/>
</dbReference>
<keyword evidence="16" id="KW-1185">Reference proteome</keyword>
<dbReference type="InterPro" id="IPR039261">
    <property type="entry name" value="FNR_nucleotide-bd"/>
</dbReference>
<dbReference type="CDD" id="cd06183">
    <property type="entry name" value="cyt_b5_reduct_like"/>
    <property type="match status" value="1"/>
</dbReference>
<dbReference type="SUPFAM" id="SSF63380">
    <property type="entry name" value="Riboflavin synthase domain-like"/>
    <property type="match status" value="1"/>
</dbReference>
<proteinExistence type="inferred from homology"/>
<dbReference type="PROSITE" id="PS51203">
    <property type="entry name" value="CS"/>
    <property type="match status" value="1"/>
</dbReference>
<dbReference type="PANTHER" id="PTHR46237:SF1">
    <property type="entry name" value="CYTOCHROME B5 REDUCTASE 4"/>
    <property type="match status" value="1"/>
</dbReference>
<dbReference type="GO" id="GO:0005783">
    <property type="term" value="C:endoplasmic reticulum"/>
    <property type="evidence" value="ECO:0000318"/>
    <property type="project" value="GO_Central"/>
</dbReference>
<name>E9GLB9_DAPPU</name>
<dbReference type="eggNOG" id="KOG0534">
    <property type="taxonomic scope" value="Eukaryota"/>
</dbReference>
<dbReference type="InterPro" id="IPR036400">
    <property type="entry name" value="Cyt_B5-like_heme/steroid_sf"/>
</dbReference>
<dbReference type="FunFam" id="2.60.40.790:FF:000019">
    <property type="entry name" value="cytochrome b5 reductase 4 isoform X1"/>
    <property type="match status" value="1"/>
</dbReference>
<evidence type="ECO:0000259" key="13">
    <source>
        <dbReference type="PROSITE" id="PS51203"/>
    </source>
</evidence>
<dbReference type="InterPro" id="IPR007052">
    <property type="entry name" value="CS_dom"/>
</dbReference>
<dbReference type="FunCoup" id="E9GLB9">
    <property type="interactions" value="1484"/>
</dbReference>
<evidence type="ECO:0000256" key="9">
    <source>
        <dbReference type="ARBA" id="ARBA00031842"/>
    </source>
</evidence>
<dbReference type="GO" id="GO:0005737">
    <property type="term" value="C:cytoplasm"/>
    <property type="evidence" value="ECO:0000318"/>
    <property type="project" value="GO_Central"/>
</dbReference>
<dbReference type="Pfam" id="PF00970">
    <property type="entry name" value="FAD_binding_6"/>
    <property type="match status" value="1"/>
</dbReference>
<protein>
    <recommendedName>
        <fullName evidence="3">Cytochrome b5 reductase 4</fullName>
        <ecNumber evidence="2">1.6.2.2</ecNumber>
    </recommendedName>
    <alternativeName>
        <fullName evidence="9">Flavohemoprotein b5/b5R</fullName>
    </alternativeName>
    <alternativeName>
        <fullName evidence="8">cb5/cb5R</fullName>
    </alternativeName>
</protein>
<keyword evidence="5" id="KW-0479">Metal-binding</keyword>
<feature type="compositionally biased region" description="Polar residues" evidence="11">
    <location>
        <begin position="1"/>
        <end position="15"/>
    </location>
</feature>
<dbReference type="OrthoDB" id="260519at2759"/>
<evidence type="ECO:0000256" key="11">
    <source>
        <dbReference type="SAM" id="MobiDB-lite"/>
    </source>
</evidence>
<dbReference type="EC" id="1.6.2.2" evidence="2"/>
<evidence type="ECO:0000256" key="1">
    <source>
        <dbReference type="ARBA" id="ARBA00006105"/>
    </source>
</evidence>
<keyword evidence="4" id="KW-0349">Heme</keyword>
<feature type="domain" description="FAD-binding FR-type" evidence="14">
    <location>
        <begin position="268"/>
        <end position="385"/>
    </location>
</feature>
<dbReference type="OMA" id="ERFSCTN"/>
<evidence type="ECO:0000256" key="8">
    <source>
        <dbReference type="ARBA" id="ARBA00030883"/>
    </source>
</evidence>
<evidence type="ECO:0000313" key="15">
    <source>
        <dbReference type="EMBL" id="EFX79716.1"/>
    </source>
</evidence>
<sequence length="503" mass="56109">MSNLSTSANTGNPRNKTALKPGRSLMDWIKLTNSSTDLSGTGNRLRDISPNELAQHNSKNDAWLAIRGMVYNVTSYFEFHPGGEEELLRGVGIDATDLFDEVHKWVNYESMLKKCLVGRLKADSMLPPVKRAQSKVIVGKGFPAPPPPTLSISTPSIGVVTTDWMQNSTSVTVVLYTRQKGLDAHRVSTSIDGKLFRIRIYSDDWSRCYDYQIHLAEVVESSCKVTVSLTTGKVELVLRKIQTALHWQKLGDLEDVSQGFQPLSQASPFFRQATLTRKLRVNHNVFLFTLTFPTGQDFYVPVGWHVQLKLSLEDGSELIRSYTPVVSDLSSCKTTDCPSKTEASTSLQFLIKIYPAGPFTSALDRLAEGNSSIEVSDSTGNFLESQLESKNVVAIAAGTGITPLVRIAIDTLRNNRRVMLLFFNRTQEDIIWKEEFRELELKYPEKFKVWHVLSEPDEEWLGLRGRINNSILATTILGGDCPDDGSNFACVCGPSDFTLETLR</sequence>
<feature type="domain" description="Cytochrome b5 heme-binding" evidence="12">
    <location>
        <begin position="45"/>
        <end position="121"/>
    </location>
</feature>
<evidence type="ECO:0000259" key="12">
    <source>
        <dbReference type="PROSITE" id="PS50255"/>
    </source>
</evidence>
<organism evidence="15 16">
    <name type="scientific">Daphnia pulex</name>
    <name type="common">Water flea</name>
    <dbReference type="NCBI Taxonomy" id="6669"/>
    <lineage>
        <taxon>Eukaryota</taxon>
        <taxon>Metazoa</taxon>
        <taxon>Ecdysozoa</taxon>
        <taxon>Arthropoda</taxon>
        <taxon>Crustacea</taxon>
        <taxon>Branchiopoda</taxon>
        <taxon>Diplostraca</taxon>
        <taxon>Cladocera</taxon>
        <taxon>Anomopoda</taxon>
        <taxon>Daphniidae</taxon>
        <taxon>Daphnia</taxon>
    </lineage>
</organism>
<dbReference type="InterPro" id="IPR017927">
    <property type="entry name" value="FAD-bd_FR_type"/>
</dbReference>
<dbReference type="PROSITE" id="PS50255">
    <property type="entry name" value="CYTOCHROME_B5_2"/>
    <property type="match status" value="1"/>
</dbReference>
<comment type="similarity">
    <text evidence="1">Belongs to the flavoprotein pyridine nucleotide cytochrome reductase family.</text>
</comment>
<dbReference type="SUPFAM" id="SSF55856">
    <property type="entry name" value="Cytochrome b5-like heme/steroid binding domain"/>
    <property type="match status" value="1"/>
</dbReference>
<dbReference type="eggNOG" id="KOG0536">
    <property type="taxonomic scope" value="Eukaryota"/>
</dbReference>
<dbReference type="SMART" id="SM01117">
    <property type="entry name" value="Cyt-b5"/>
    <property type="match status" value="1"/>
</dbReference>
<keyword evidence="7" id="KW-0408">Iron</keyword>